<reference evidence="2 3" key="1">
    <citation type="journal article" date="2019" name="Nat. Ecol. Evol.">
        <title>Megaphylogeny resolves global patterns of mushroom evolution.</title>
        <authorList>
            <person name="Varga T."/>
            <person name="Krizsan K."/>
            <person name="Foldi C."/>
            <person name="Dima B."/>
            <person name="Sanchez-Garcia M."/>
            <person name="Sanchez-Ramirez S."/>
            <person name="Szollosi G.J."/>
            <person name="Szarkandi J.G."/>
            <person name="Papp V."/>
            <person name="Albert L."/>
            <person name="Andreopoulos W."/>
            <person name="Angelini C."/>
            <person name="Antonin V."/>
            <person name="Barry K.W."/>
            <person name="Bougher N.L."/>
            <person name="Buchanan P."/>
            <person name="Buyck B."/>
            <person name="Bense V."/>
            <person name="Catcheside P."/>
            <person name="Chovatia M."/>
            <person name="Cooper J."/>
            <person name="Damon W."/>
            <person name="Desjardin D."/>
            <person name="Finy P."/>
            <person name="Geml J."/>
            <person name="Haridas S."/>
            <person name="Hughes K."/>
            <person name="Justo A."/>
            <person name="Karasinski D."/>
            <person name="Kautmanova I."/>
            <person name="Kiss B."/>
            <person name="Kocsube S."/>
            <person name="Kotiranta H."/>
            <person name="LaButti K.M."/>
            <person name="Lechner B.E."/>
            <person name="Liimatainen K."/>
            <person name="Lipzen A."/>
            <person name="Lukacs Z."/>
            <person name="Mihaltcheva S."/>
            <person name="Morgado L.N."/>
            <person name="Niskanen T."/>
            <person name="Noordeloos M.E."/>
            <person name="Ohm R.A."/>
            <person name="Ortiz-Santana B."/>
            <person name="Ovrebo C."/>
            <person name="Racz N."/>
            <person name="Riley R."/>
            <person name="Savchenko A."/>
            <person name="Shiryaev A."/>
            <person name="Soop K."/>
            <person name="Spirin V."/>
            <person name="Szebenyi C."/>
            <person name="Tomsovsky M."/>
            <person name="Tulloss R.E."/>
            <person name="Uehling J."/>
            <person name="Grigoriev I.V."/>
            <person name="Vagvolgyi C."/>
            <person name="Papp T."/>
            <person name="Martin F.M."/>
            <person name="Miettinen O."/>
            <person name="Hibbett D.S."/>
            <person name="Nagy L.G."/>
        </authorList>
    </citation>
    <scope>NUCLEOTIDE SEQUENCE [LARGE SCALE GENOMIC DNA]</scope>
    <source>
        <strain evidence="2 3">CBS 962.96</strain>
    </source>
</reference>
<proteinExistence type="predicted"/>
<protein>
    <submittedName>
        <fullName evidence="2">Uncharacterized protein</fullName>
    </submittedName>
</protein>
<keyword evidence="3" id="KW-1185">Reference proteome</keyword>
<feature type="compositionally biased region" description="Polar residues" evidence="1">
    <location>
        <begin position="314"/>
        <end position="329"/>
    </location>
</feature>
<gene>
    <name evidence="2" type="ORF">K435DRAFT_925472</name>
</gene>
<sequence>MDNKHESVEVLELKLKLLQAKKVEEDSVEVLELKIKLAAAKNCESKSSRKTSSKSRKKNDSSSSSSSKTKKTKTNENTNPSEGTTRTAIIRWSDKTKHHITDSLLGFIEDSASLRQTYGFDRGNFSSSANNSGGKRQADFDRELATKLFLDINVVKTNNLKKAYIEHRNTMSQTGHGIVVNGQEETIQAGSEIANAWDAVKTVFPWYRRMALLIGGSPVVDRSAVANSTTNVDLSVLQDTDNIEQSIEEQVLGDISLNETWDVENSQDYDEGIGLDDSSQIDPPSPSHDVPIDPSLPCATSSNPTDLRPASAENRGQSNTAPAPSSTVEPLSKKRKLSMAESLQETIATSRQSILQAHNLKQKTRVEIEEH</sequence>
<dbReference type="EMBL" id="ML179537">
    <property type="protein sequence ID" value="THU85616.1"/>
    <property type="molecule type" value="Genomic_DNA"/>
</dbReference>
<organism evidence="2 3">
    <name type="scientific">Dendrothele bispora (strain CBS 962.96)</name>
    <dbReference type="NCBI Taxonomy" id="1314807"/>
    <lineage>
        <taxon>Eukaryota</taxon>
        <taxon>Fungi</taxon>
        <taxon>Dikarya</taxon>
        <taxon>Basidiomycota</taxon>
        <taxon>Agaricomycotina</taxon>
        <taxon>Agaricomycetes</taxon>
        <taxon>Agaricomycetidae</taxon>
        <taxon>Agaricales</taxon>
        <taxon>Agaricales incertae sedis</taxon>
        <taxon>Dendrothele</taxon>
    </lineage>
</organism>
<dbReference type="Proteomes" id="UP000297245">
    <property type="component" value="Unassembled WGS sequence"/>
</dbReference>
<evidence type="ECO:0000256" key="1">
    <source>
        <dbReference type="SAM" id="MobiDB-lite"/>
    </source>
</evidence>
<dbReference type="AlphaFoldDB" id="A0A4S8LA05"/>
<accession>A0A4S8LA05</accession>
<evidence type="ECO:0000313" key="2">
    <source>
        <dbReference type="EMBL" id="THU85616.1"/>
    </source>
</evidence>
<name>A0A4S8LA05_DENBC</name>
<feature type="compositionally biased region" description="Polar residues" evidence="1">
    <location>
        <begin position="76"/>
        <end position="87"/>
    </location>
</feature>
<dbReference type="OrthoDB" id="3269005at2759"/>
<evidence type="ECO:0000313" key="3">
    <source>
        <dbReference type="Proteomes" id="UP000297245"/>
    </source>
</evidence>
<feature type="compositionally biased region" description="Basic residues" evidence="1">
    <location>
        <begin position="48"/>
        <end position="57"/>
    </location>
</feature>
<feature type="region of interest" description="Disordered" evidence="1">
    <location>
        <begin position="268"/>
        <end position="344"/>
    </location>
</feature>
<feature type="region of interest" description="Disordered" evidence="1">
    <location>
        <begin position="41"/>
        <end position="89"/>
    </location>
</feature>